<keyword evidence="1" id="KW-1133">Transmembrane helix</keyword>
<dbReference type="EMBL" id="KQ418059">
    <property type="protein sequence ID" value="KOF89037.1"/>
    <property type="molecule type" value="Genomic_DNA"/>
</dbReference>
<dbReference type="AlphaFoldDB" id="A0A0L8HIS9"/>
<sequence>MVSSTLIFSIPSTFVYSKQHRIVGQSRHIGEVCSSSDSLNDTVYPLIYYTTLLVGSCFMYFVLIIIYSSIGKRVLHIYRAKVRRHSSGFFNSKKLHYLMRRIVMVVLQRNECSLLIFTECTQCNHIGLI</sequence>
<protein>
    <submittedName>
        <fullName evidence="2">Uncharacterized protein</fullName>
    </submittedName>
</protein>
<dbReference type="EMBL" id="KQ418059">
    <property type="protein sequence ID" value="KOF89038.1"/>
    <property type="molecule type" value="Genomic_DNA"/>
</dbReference>
<name>A0A0L8HIS9_OCTBM</name>
<keyword evidence="1" id="KW-0812">Transmembrane</keyword>
<dbReference type="EMBL" id="KQ418059">
    <property type="protein sequence ID" value="KOF89039.1"/>
    <property type="molecule type" value="Genomic_DNA"/>
</dbReference>
<feature type="transmembrane region" description="Helical" evidence="1">
    <location>
        <begin position="46"/>
        <end position="70"/>
    </location>
</feature>
<keyword evidence="1" id="KW-0472">Membrane</keyword>
<proteinExistence type="predicted"/>
<accession>A0A0L8HIS9</accession>
<organism evidence="2">
    <name type="scientific">Octopus bimaculoides</name>
    <name type="common">California two-spotted octopus</name>
    <dbReference type="NCBI Taxonomy" id="37653"/>
    <lineage>
        <taxon>Eukaryota</taxon>
        <taxon>Metazoa</taxon>
        <taxon>Spiralia</taxon>
        <taxon>Lophotrochozoa</taxon>
        <taxon>Mollusca</taxon>
        <taxon>Cephalopoda</taxon>
        <taxon>Coleoidea</taxon>
        <taxon>Octopodiformes</taxon>
        <taxon>Octopoda</taxon>
        <taxon>Incirrata</taxon>
        <taxon>Octopodidae</taxon>
        <taxon>Octopus</taxon>
    </lineage>
</organism>
<reference evidence="2" key="1">
    <citation type="submission" date="2015-07" db="EMBL/GenBank/DDBJ databases">
        <title>MeaNS - Measles Nucleotide Surveillance Program.</title>
        <authorList>
            <person name="Tran T."/>
            <person name="Druce J."/>
        </authorList>
    </citation>
    <scope>NUCLEOTIDE SEQUENCE</scope>
    <source>
        <strain evidence="2">UCB-OBI-ISO-001</strain>
        <tissue evidence="2">Gonad</tissue>
    </source>
</reference>
<gene>
    <name evidence="2" type="ORF">OCBIM_22013755mg</name>
</gene>
<evidence type="ECO:0000256" key="1">
    <source>
        <dbReference type="SAM" id="Phobius"/>
    </source>
</evidence>
<evidence type="ECO:0000313" key="2">
    <source>
        <dbReference type="EMBL" id="KOF89039.1"/>
    </source>
</evidence>